<dbReference type="PANTHER" id="PTHR45138">
    <property type="entry name" value="REGULATORY COMPONENTS OF SENSORY TRANSDUCTION SYSTEM"/>
    <property type="match status" value="1"/>
</dbReference>
<dbReference type="PANTHER" id="PTHR45138:SF9">
    <property type="entry name" value="DIGUANYLATE CYCLASE DGCM-RELATED"/>
    <property type="match status" value="1"/>
</dbReference>
<evidence type="ECO:0000256" key="2">
    <source>
        <dbReference type="ARBA" id="ARBA00034247"/>
    </source>
</evidence>
<organism evidence="4 5">
    <name type="scientific">Zoogloea dura</name>
    <dbReference type="NCBI Taxonomy" id="2728840"/>
    <lineage>
        <taxon>Bacteria</taxon>
        <taxon>Pseudomonadati</taxon>
        <taxon>Pseudomonadota</taxon>
        <taxon>Betaproteobacteria</taxon>
        <taxon>Rhodocyclales</taxon>
        <taxon>Zoogloeaceae</taxon>
        <taxon>Zoogloea</taxon>
    </lineage>
</organism>
<dbReference type="GO" id="GO:0052621">
    <property type="term" value="F:diguanylate cyclase activity"/>
    <property type="evidence" value="ECO:0007669"/>
    <property type="project" value="UniProtKB-EC"/>
</dbReference>
<evidence type="ECO:0000313" key="5">
    <source>
        <dbReference type="Proteomes" id="UP000580043"/>
    </source>
</evidence>
<dbReference type="FunFam" id="3.30.70.270:FF:000001">
    <property type="entry name" value="Diguanylate cyclase domain protein"/>
    <property type="match status" value="1"/>
</dbReference>
<dbReference type="PROSITE" id="PS50887">
    <property type="entry name" value="GGDEF"/>
    <property type="match status" value="1"/>
</dbReference>
<protein>
    <recommendedName>
        <fullName evidence="1">diguanylate cyclase</fullName>
        <ecNumber evidence="1">2.7.7.65</ecNumber>
    </recommendedName>
</protein>
<dbReference type="AlphaFoldDB" id="A0A848FY26"/>
<dbReference type="Proteomes" id="UP000580043">
    <property type="component" value="Unassembled WGS sequence"/>
</dbReference>
<dbReference type="GO" id="GO:1902201">
    <property type="term" value="P:negative regulation of bacterial-type flagellum-dependent cell motility"/>
    <property type="evidence" value="ECO:0007669"/>
    <property type="project" value="TreeGrafter"/>
</dbReference>
<proteinExistence type="predicted"/>
<name>A0A848FY26_9RHOO</name>
<dbReference type="InterPro" id="IPR050469">
    <property type="entry name" value="Diguanylate_Cyclase"/>
</dbReference>
<dbReference type="GO" id="GO:0005886">
    <property type="term" value="C:plasma membrane"/>
    <property type="evidence" value="ECO:0007669"/>
    <property type="project" value="TreeGrafter"/>
</dbReference>
<dbReference type="EC" id="2.7.7.65" evidence="1"/>
<dbReference type="Pfam" id="PF00990">
    <property type="entry name" value="GGDEF"/>
    <property type="match status" value="1"/>
</dbReference>
<comment type="catalytic activity">
    <reaction evidence="2">
        <text>2 GTP = 3',3'-c-di-GMP + 2 diphosphate</text>
        <dbReference type="Rhea" id="RHEA:24898"/>
        <dbReference type="ChEBI" id="CHEBI:33019"/>
        <dbReference type="ChEBI" id="CHEBI:37565"/>
        <dbReference type="ChEBI" id="CHEBI:58805"/>
        <dbReference type="EC" id="2.7.7.65"/>
    </reaction>
</comment>
<dbReference type="SMART" id="SM00267">
    <property type="entry name" value="GGDEF"/>
    <property type="match status" value="1"/>
</dbReference>
<keyword evidence="5" id="KW-1185">Reference proteome</keyword>
<dbReference type="NCBIfam" id="TIGR00254">
    <property type="entry name" value="GGDEF"/>
    <property type="match status" value="1"/>
</dbReference>
<sequence length="348" mass="39292">MIHVLKHVESITQHRDRALLELGVASALFELVKAQEVNLYKASQHGEETYLARVTHVGQDGVSYSQSEFDEGGEPLPLHDRPEMIASVEQSQIVRRHDTERNLHIHCFPISIDSRVLGVLEVVCGAPLADDDLGTAEGFLGLYRNYLSLLDYSERDTLTGLLNRKTFDENLSKILGHLLSSQDGDAATAQRRRVQHDEGNHWLAVLDVDHFKRVNDQFGHLYGDEVLLLLARLMLESFRHQDRLFRFGGEEFVVVLRATSEEEVATALERFRNTVENRDFPQVGRVTISIGYTAVHARDSIPDIVGRADEALYFAKENGRNQVCSYELLLGTGKIMPRAAPESEMELF</sequence>
<reference evidence="4 5" key="1">
    <citation type="submission" date="2020-04" db="EMBL/GenBank/DDBJ databases">
        <title>Zoogloea sp. G-4-1-14 isolated from soil.</title>
        <authorList>
            <person name="Dahal R.H."/>
        </authorList>
    </citation>
    <scope>NUCLEOTIDE SEQUENCE [LARGE SCALE GENOMIC DNA]</scope>
    <source>
        <strain evidence="4 5">G-4-1-14</strain>
    </source>
</reference>
<dbReference type="CDD" id="cd01949">
    <property type="entry name" value="GGDEF"/>
    <property type="match status" value="1"/>
</dbReference>
<dbReference type="EMBL" id="JABBGA010000002">
    <property type="protein sequence ID" value="NML24847.1"/>
    <property type="molecule type" value="Genomic_DNA"/>
</dbReference>
<gene>
    <name evidence="4" type="ORF">HHL15_03795</name>
</gene>
<evidence type="ECO:0000256" key="1">
    <source>
        <dbReference type="ARBA" id="ARBA00012528"/>
    </source>
</evidence>
<dbReference type="InterPro" id="IPR000160">
    <property type="entry name" value="GGDEF_dom"/>
</dbReference>
<evidence type="ECO:0000313" key="4">
    <source>
        <dbReference type="EMBL" id="NML24847.1"/>
    </source>
</evidence>
<dbReference type="SUPFAM" id="SSF55073">
    <property type="entry name" value="Nucleotide cyclase"/>
    <property type="match status" value="1"/>
</dbReference>
<dbReference type="Gene3D" id="3.30.70.270">
    <property type="match status" value="1"/>
</dbReference>
<dbReference type="GO" id="GO:0043709">
    <property type="term" value="P:cell adhesion involved in single-species biofilm formation"/>
    <property type="evidence" value="ECO:0007669"/>
    <property type="project" value="TreeGrafter"/>
</dbReference>
<dbReference type="InterPro" id="IPR029787">
    <property type="entry name" value="Nucleotide_cyclase"/>
</dbReference>
<dbReference type="InterPro" id="IPR043128">
    <property type="entry name" value="Rev_trsase/Diguanyl_cyclase"/>
</dbReference>
<accession>A0A848FY26</accession>
<dbReference type="RefSeq" id="WP_169144490.1">
    <property type="nucleotide sequence ID" value="NZ_JABBGA010000002.1"/>
</dbReference>
<comment type="caution">
    <text evidence="4">The sequence shown here is derived from an EMBL/GenBank/DDBJ whole genome shotgun (WGS) entry which is preliminary data.</text>
</comment>
<feature type="domain" description="GGDEF" evidence="3">
    <location>
        <begin position="199"/>
        <end position="328"/>
    </location>
</feature>
<evidence type="ECO:0000259" key="3">
    <source>
        <dbReference type="PROSITE" id="PS50887"/>
    </source>
</evidence>